<dbReference type="CDD" id="cd03230">
    <property type="entry name" value="ABC_DR_subfamily_A"/>
    <property type="match status" value="1"/>
</dbReference>
<dbReference type="InterPro" id="IPR003593">
    <property type="entry name" value="AAA+_ATPase"/>
</dbReference>
<evidence type="ECO:0000259" key="5">
    <source>
        <dbReference type="PROSITE" id="PS50893"/>
    </source>
</evidence>
<feature type="domain" description="ABC transporter" evidence="5">
    <location>
        <begin position="6"/>
        <end position="237"/>
    </location>
</feature>
<gene>
    <name evidence="6" type="ORF">ACFSR5_03605</name>
</gene>
<dbReference type="Proteomes" id="UP001597545">
    <property type="component" value="Unassembled WGS sequence"/>
</dbReference>
<protein>
    <submittedName>
        <fullName evidence="6">ABC transporter ATP-binding protein</fullName>
    </submittedName>
</protein>
<keyword evidence="7" id="KW-1185">Reference proteome</keyword>
<dbReference type="PROSITE" id="PS50893">
    <property type="entry name" value="ABC_TRANSPORTER_2"/>
    <property type="match status" value="1"/>
</dbReference>
<comment type="caution">
    <text evidence="6">The sequence shown here is derived from an EMBL/GenBank/DDBJ whole genome shotgun (WGS) entry which is preliminary data.</text>
</comment>
<dbReference type="SUPFAM" id="SSF52540">
    <property type="entry name" value="P-loop containing nucleoside triphosphate hydrolases"/>
    <property type="match status" value="1"/>
</dbReference>
<reference evidence="7" key="1">
    <citation type="journal article" date="2019" name="Int. J. Syst. Evol. Microbiol.">
        <title>The Global Catalogue of Microorganisms (GCM) 10K type strain sequencing project: providing services to taxonomists for standard genome sequencing and annotation.</title>
        <authorList>
            <consortium name="The Broad Institute Genomics Platform"/>
            <consortium name="The Broad Institute Genome Sequencing Center for Infectious Disease"/>
            <person name="Wu L."/>
            <person name="Ma J."/>
        </authorList>
    </citation>
    <scope>NUCLEOTIDE SEQUENCE [LARGE SCALE GENOMIC DNA]</scope>
    <source>
        <strain evidence="7">KCTC 42662</strain>
    </source>
</reference>
<dbReference type="GO" id="GO:0005524">
    <property type="term" value="F:ATP binding"/>
    <property type="evidence" value="ECO:0007669"/>
    <property type="project" value="UniProtKB-KW"/>
</dbReference>
<dbReference type="PANTHER" id="PTHR43335:SF4">
    <property type="entry name" value="ABC TRANSPORTER, ATP-BINDING PROTEIN"/>
    <property type="match status" value="1"/>
</dbReference>
<dbReference type="SMART" id="SM00382">
    <property type="entry name" value="AAA"/>
    <property type="match status" value="1"/>
</dbReference>
<keyword evidence="3" id="KW-0547">Nucleotide-binding</keyword>
<keyword evidence="4 6" id="KW-0067">ATP-binding</keyword>
<keyword evidence="2" id="KW-0813">Transport</keyword>
<dbReference type="InterPro" id="IPR027417">
    <property type="entry name" value="P-loop_NTPase"/>
</dbReference>
<evidence type="ECO:0000256" key="3">
    <source>
        <dbReference type="ARBA" id="ARBA00022741"/>
    </source>
</evidence>
<proteinExistence type="inferred from homology"/>
<sequence length="326" mass="36238">MRIPIIELTDLSKRYGSFLAVDQLNLTIYKGEIFGLLGPNGAGKTTSILMMLGLAEPTTGTAFVCGENATRHPIAVKRKVGYLPDNVGFYDNLTGLENLTLIARLNGYKLEEADRKAKTLLAEVGLADHMHKKTAAYSRGMKQRLGLADVLIKQPEVVILDEPTLGIDPTGVAEFLALIRRLSQQQGLTVLLSSHHLQQVQQICDRVGIFVSGRLLVEGTVDTLATNLFQEEGYITTVNFKQLPPDMTTWERTLGELKCVQQVKRHGTSLEIRCTADDTPTIVRCLVHLGADITSVQRQTYTLDDIYTRYFENNLVVPHVHHTNQQ</sequence>
<dbReference type="PANTHER" id="PTHR43335">
    <property type="entry name" value="ABC TRANSPORTER, ATP-BINDING PROTEIN"/>
    <property type="match status" value="1"/>
</dbReference>
<dbReference type="InterPro" id="IPR003439">
    <property type="entry name" value="ABC_transporter-like_ATP-bd"/>
</dbReference>
<organism evidence="6 7">
    <name type="scientific">Sphingobacterium suaedae</name>
    <dbReference type="NCBI Taxonomy" id="1686402"/>
    <lineage>
        <taxon>Bacteria</taxon>
        <taxon>Pseudomonadati</taxon>
        <taxon>Bacteroidota</taxon>
        <taxon>Sphingobacteriia</taxon>
        <taxon>Sphingobacteriales</taxon>
        <taxon>Sphingobacteriaceae</taxon>
        <taxon>Sphingobacterium</taxon>
    </lineage>
</organism>
<dbReference type="RefSeq" id="WP_380900803.1">
    <property type="nucleotide sequence ID" value="NZ_JBHUEG010000007.1"/>
</dbReference>
<evidence type="ECO:0000256" key="1">
    <source>
        <dbReference type="ARBA" id="ARBA00005417"/>
    </source>
</evidence>
<comment type="similarity">
    <text evidence="1">Belongs to the ABC transporter superfamily.</text>
</comment>
<evidence type="ECO:0000256" key="2">
    <source>
        <dbReference type="ARBA" id="ARBA00022448"/>
    </source>
</evidence>
<dbReference type="Pfam" id="PF00005">
    <property type="entry name" value="ABC_tran"/>
    <property type="match status" value="1"/>
</dbReference>
<evidence type="ECO:0000256" key="4">
    <source>
        <dbReference type="ARBA" id="ARBA00022840"/>
    </source>
</evidence>
<dbReference type="Gene3D" id="3.40.50.300">
    <property type="entry name" value="P-loop containing nucleotide triphosphate hydrolases"/>
    <property type="match status" value="1"/>
</dbReference>
<name>A0ABW5KEA0_9SPHI</name>
<dbReference type="EMBL" id="JBHULR010000003">
    <property type="protein sequence ID" value="MFD2546728.1"/>
    <property type="molecule type" value="Genomic_DNA"/>
</dbReference>
<evidence type="ECO:0000313" key="6">
    <source>
        <dbReference type="EMBL" id="MFD2546728.1"/>
    </source>
</evidence>
<evidence type="ECO:0000313" key="7">
    <source>
        <dbReference type="Proteomes" id="UP001597545"/>
    </source>
</evidence>
<accession>A0ABW5KEA0</accession>